<dbReference type="Proteomes" id="UP000319532">
    <property type="component" value="Genome"/>
</dbReference>
<protein>
    <submittedName>
        <fullName evidence="1">Uncharacterized protein</fullName>
    </submittedName>
</protein>
<name>A0A1D8BAY8_9ADEN</name>
<reference evidence="1 2" key="1">
    <citation type="submission" date="2016-02" db="EMBL/GenBank/DDBJ databases">
        <title>Complete Genome Sequence of a Non-Pathogenic Strain of Fowl Adenovirus Serotype 11: Minimal genomic differences observed between Pathogenic and Non-pathogenic virus.</title>
        <authorList>
            <person name="Absalon A.E."/>
            <person name="Morales-Garzon A."/>
            <person name="Cortes-Espinosa D.V."/>
            <person name="Garcia Barrera L.J."/>
            <person name="Vera-Hernandez P.F."/>
            <person name="Lucio-Decanini E."/>
        </authorList>
    </citation>
    <scope>NUCLEOTIDE SEQUENCE [LARGE SCALE GENOMIC DNA]</scope>
    <source>
        <strain evidence="1">MX95-S11</strain>
    </source>
</reference>
<organism evidence="1 2">
    <name type="scientific">Fowl aviadenovirus D</name>
    <dbReference type="NCBI Taxonomy" id="190064"/>
    <lineage>
        <taxon>Viruses</taxon>
        <taxon>Varidnaviria</taxon>
        <taxon>Bamfordvirae</taxon>
        <taxon>Preplasmiviricota</taxon>
        <taxon>Polisuviricotina</taxon>
        <taxon>Pharingeaviricetes</taxon>
        <taxon>Rowavirales</taxon>
        <taxon>Adenoviridae</taxon>
        <taxon>Aviadenovirus</taxon>
        <taxon>Aviadenovirus gallinae</taxon>
    </lineage>
</organism>
<sequence length="122" mass="14058">MRSPLTFEKARGISRCVFRADYALRDRFMAASGRITVERLIVRARMSQQPDSPPELYPSLLVLRVNPVPRTPFVLDISRLPVVPERILLHDFPNGPWSETIWYGKITQRELNQALESIVDVL</sequence>
<accession>A0A1D8BAY8</accession>
<dbReference type="EMBL" id="KU746335">
    <property type="protein sequence ID" value="AOS50993.1"/>
    <property type="molecule type" value="Genomic_DNA"/>
</dbReference>
<proteinExistence type="predicted"/>
<evidence type="ECO:0000313" key="1">
    <source>
        <dbReference type="EMBL" id="AOS50993.1"/>
    </source>
</evidence>
<evidence type="ECO:0000313" key="2">
    <source>
        <dbReference type="Proteomes" id="UP000319532"/>
    </source>
</evidence>